<protein>
    <submittedName>
        <fullName evidence="2 3">Uncharacterized protein</fullName>
    </submittedName>
</protein>
<reference evidence="4" key="1">
    <citation type="submission" date="2012-12" db="EMBL/GenBank/DDBJ databases">
        <authorList>
            <person name="Hellsten U."/>
            <person name="Grimwood J."/>
            <person name="Chapman J.A."/>
            <person name="Shapiro H."/>
            <person name="Aerts A."/>
            <person name="Otillar R.P."/>
            <person name="Terry A.Y."/>
            <person name="Boore J.L."/>
            <person name="Simakov O."/>
            <person name="Marletaz F."/>
            <person name="Cho S.-J."/>
            <person name="Edsinger-Gonzales E."/>
            <person name="Havlak P."/>
            <person name="Kuo D.-H."/>
            <person name="Larsson T."/>
            <person name="Lv J."/>
            <person name="Arendt D."/>
            <person name="Savage R."/>
            <person name="Osoegawa K."/>
            <person name="de Jong P."/>
            <person name="Lindberg D.R."/>
            <person name="Seaver E.C."/>
            <person name="Weisblat D.A."/>
            <person name="Putnam N.H."/>
            <person name="Grigoriev I.V."/>
            <person name="Rokhsar D.S."/>
        </authorList>
    </citation>
    <scope>NUCLEOTIDE SEQUENCE</scope>
    <source>
        <strain evidence="4">I ESC-2004</strain>
    </source>
</reference>
<evidence type="ECO:0000313" key="4">
    <source>
        <dbReference type="Proteomes" id="UP000014760"/>
    </source>
</evidence>
<dbReference type="EMBL" id="KB293237">
    <property type="protein sequence ID" value="ELU16224.1"/>
    <property type="molecule type" value="Genomic_DNA"/>
</dbReference>
<sequence>MRQWFFVLLVLPVALHARRLGIIEVDPIGDRDQTEEQRSKRGLFDILQPHGNTFDYQNVLSRSRRSTIDLFDQDSSQLTQDTKETYQRFKRSAGCLIKGKKYEFGEKWEVNRGDKSYMCTCPENFPKTKRIKCKRQVAKKPACQLGGEFLEEGDARYINLGGVLFMCSCNSSEVNCIQKDQVCQTADGATFRIGEYFNAQVDGFLQDCVCRAGNNSFSSNSSILPYAECNQINEETSTTSYGGWSPVRNVCRLPDGSAIRTGEEANLFTKDLSIYRCTCHENVTRECRRIGQYSEKMDVNGICKLPDGRNVTRGLYDVVVNNIYFDCMCSTGYVKCGLFHHRAGNDTSYMGNATAIGSVTPKPNGSQETTCLLPDHRFIGLGEKSVIKYGGRTYECTCEGAIDRKASCKYEKAIHLGTVIGSGADQAKIKKAISDLHVTTNISSIAACNLKLLAAYLSCDASSLCMLGAPLSSFVQDQWKRPVSDGEAALASAVAELKDVVRGHSSSILSIAEARRLLLEVCLSEV</sequence>
<name>R7VC88_CAPTE</name>
<proteinExistence type="predicted"/>
<dbReference type="EMBL" id="AMQN01004325">
    <property type="status" value="NOT_ANNOTATED_CDS"/>
    <property type="molecule type" value="Genomic_DNA"/>
</dbReference>
<dbReference type="Proteomes" id="UP000014760">
    <property type="component" value="Unassembled WGS sequence"/>
</dbReference>
<reference evidence="2 4" key="2">
    <citation type="journal article" date="2013" name="Nature">
        <title>Insights into bilaterian evolution from three spiralian genomes.</title>
        <authorList>
            <person name="Simakov O."/>
            <person name="Marletaz F."/>
            <person name="Cho S.J."/>
            <person name="Edsinger-Gonzales E."/>
            <person name="Havlak P."/>
            <person name="Hellsten U."/>
            <person name="Kuo D.H."/>
            <person name="Larsson T."/>
            <person name="Lv J."/>
            <person name="Arendt D."/>
            <person name="Savage R."/>
            <person name="Osoegawa K."/>
            <person name="de Jong P."/>
            <person name="Grimwood J."/>
            <person name="Chapman J.A."/>
            <person name="Shapiro H."/>
            <person name="Aerts A."/>
            <person name="Otillar R.P."/>
            <person name="Terry A.Y."/>
            <person name="Boore J.L."/>
            <person name="Grigoriev I.V."/>
            <person name="Lindberg D.R."/>
            <person name="Seaver E.C."/>
            <person name="Weisblat D.A."/>
            <person name="Putnam N.H."/>
            <person name="Rokhsar D.S."/>
        </authorList>
    </citation>
    <scope>NUCLEOTIDE SEQUENCE</scope>
    <source>
        <strain evidence="2 4">I ESC-2004</strain>
    </source>
</reference>
<feature type="chain" id="PRO_5008788956" evidence="1">
    <location>
        <begin position="18"/>
        <end position="526"/>
    </location>
</feature>
<evidence type="ECO:0000313" key="3">
    <source>
        <dbReference type="EnsemblMetazoa" id="CapteP194706"/>
    </source>
</evidence>
<evidence type="ECO:0000313" key="2">
    <source>
        <dbReference type="EMBL" id="ELU16224.1"/>
    </source>
</evidence>
<dbReference type="SUPFAM" id="SSF57603">
    <property type="entry name" value="FnI-like domain"/>
    <property type="match status" value="1"/>
</dbReference>
<dbReference type="AlphaFoldDB" id="R7VC88"/>
<keyword evidence="4" id="KW-1185">Reference proteome</keyword>
<accession>R7VC88</accession>
<reference evidence="3" key="3">
    <citation type="submission" date="2015-06" db="UniProtKB">
        <authorList>
            <consortium name="EnsemblMetazoa"/>
        </authorList>
    </citation>
    <scope>IDENTIFICATION</scope>
</reference>
<feature type="signal peptide" evidence="1">
    <location>
        <begin position="1"/>
        <end position="17"/>
    </location>
</feature>
<gene>
    <name evidence="2" type="ORF">CAPTEDRAFT_194706</name>
</gene>
<evidence type="ECO:0000256" key="1">
    <source>
        <dbReference type="SAM" id="SignalP"/>
    </source>
</evidence>
<dbReference type="EnsemblMetazoa" id="CapteT194706">
    <property type="protein sequence ID" value="CapteP194706"/>
    <property type="gene ID" value="CapteG194706"/>
</dbReference>
<dbReference type="HOGENOM" id="CLU_518019_0_0_1"/>
<keyword evidence="1" id="KW-0732">Signal</keyword>
<organism evidence="2">
    <name type="scientific">Capitella teleta</name>
    <name type="common">Polychaete worm</name>
    <dbReference type="NCBI Taxonomy" id="283909"/>
    <lineage>
        <taxon>Eukaryota</taxon>
        <taxon>Metazoa</taxon>
        <taxon>Spiralia</taxon>
        <taxon>Lophotrochozoa</taxon>
        <taxon>Annelida</taxon>
        <taxon>Polychaeta</taxon>
        <taxon>Sedentaria</taxon>
        <taxon>Scolecida</taxon>
        <taxon>Capitellidae</taxon>
        <taxon>Capitella</taxon>
    </lineage>
</organism>